<feature type="transmembrane region" description="Helical" evidence="5">
    <location>
        <begin position="282"/>
        <end position="304"/>
    </location>
</feature>
<protein>
    <submittedName>
        <fullName evidence="6">DASS family sodium-coupled anion symporter</fullName>
    </submittedName>
</protein>
<comment type="subcellular location">
    <subcellularLocation>
        <location evidence="1">Membrane</location>
        <topology evidence="1">Multi-pass membrane protein</topology>
    </subcellularLocation>
</comment>
<keyword evidence="3 5" id="KW-1133">Transmembrane helix</keyword>
<sequence>MTSSLDDATRAARTPTRRRVGLALGPLLFALVYFLPALTGLEEAPRAVLAVTLWVATWWITEALPIPATSLMPIFLLPLTGGADERTATMAYGNPIVFMYMGGFTIALAIQKWDLHKRIAMAILAMVGAGGQRITLGIILATAFLSMWISNAATALMMLPIGLALIEQIRSERLYEEAALRRFAKGLLLSIAYAASIGGLATLIGSVPNAVFAAVSQQNLGRTVTFAEWFLFASPLTVVMLAVLYVYMTRFKFRVRPAREIGSGFVSDQLRRLGPMGFEEKAVLAVFGAVGALWIGGGFLPAGLRLSDTSISMVGAVALFLLPARRGRGRLMGWADMRDLPWGLLLLFGGGLSLAAAFESSGLTSWFGALLAGLQVLPFAMIMLALAAIVLAMTEVMSNTAVSNMLIPVGIGLALGIGADPHAIMAVIALSASCAFMLPISTPPNAAVFASDYIAIDDMVRAGLWMNLAAVVLISAFVLLWQPLAMPG</sequence>
<feature type="transmembrane region" description="Helical" evidence="5">
    <location>
        <begin position="462"/>
        <end position="481"/>
    </location>
</feature>
<gene>
    <name evidence="6" type="ORF">QFW77_11780</name>
</gene>
<accession>A0ABT6JA14</accession>
<dbReference type="NCBIfam" id="TIGR00785">
    <property type="entry name" value="dass"/>
    <property type="match status" value="1"/>
</dbReference>
<evidence type="ECO:0000256" key="5">
    <source>
        <dbReference type="SAM" id="Phobius"/>
    </source>
</evidence>
<comment type="caution">
    <text evidence="6">The sequence shown here is derived from an EMBL/GenBank/DDBJ whole genome shotgun (WGS) entry which is preliminary data.</text>
</comment>
<feature type="transmembrane region" description="Helical" evidence="5">
    <location>
        <begin position="20"/>
        <end position="41"/>
    </location>
</feature>
<feature type="transmembrane region" description="Helical" evidence="5">
    <location>
        <begin position="147"/>
        <end position="166"/>
    </location>
</feature>
<evidence type="ECO:0000256" key="3">
    <source>
        <dbReference type="ARBA" id="ARBA00022989"/>
    </source>
</evidence>
<dbReference type="Proteomes" id="UP001156940">
    <property type="component" value="Unassembled WGS sequence"/>
</dbReference>
<feature type="transmembrane region" description="Helical" evidence="5">
    <location>
        <begin position="187"/>
        <end position="206"/>
    </location>
</feature>
<keyword evidence="7" id="KW-1185">Reference proteome</keyword>
<evidence type="ECO:0000256" key="4">
    <source>
        <dbReference type="ARBA" id="ARBA00023136"/>
    </source>
</evidence>
<evidence type="ECO:0000256" key="1">
    <source>
        <dbReference type="ARBA" id="ARBA00004141"/>
    </source>
</evidence>
<feature type="transmembrane region" description="Helical" evidence="5">
    <location>
        <begin position="88"/>
        <end position="110"/>
    </location>
</feature>
<feature type="transmembrane region" description="Helical" evidence="5">
    <location>
        <begin position="310"/>
        <end position="328"/>
    </location>
</feature>
<feature type="transmembrane region" description="Helical" evidence="5">
    <location>
        <begin position="423"/>
        <end position="441"/>
    </location>
</feature>
<keyword evidence="4 5" id="KW-0472">Membrane</keyword>
<dbReference type="PANTHER" id="PTHR10283">
    <property type="entry name" value="SOLUTE CARRIER FAMILY 13 MEMBER"/>
    <property type="match status" value="1"/>
</dbReference>
<feature type="transmembrane region" description="Helical" evidence="5">
    <location>
        <begin position="400"/>
        <end position="417"/>
    </location>
</feature>
<feature type="transmembrane region" description="Helical" evidence="5">
    <location>
        <begin position="226"/>
        <end position="247"/>
    </location>
</feature>
<dbReference type="InterPro" id="IPR001898">
    <property type="entry name" value="SLC13A/DASS"/>
</dbReference>
<organism evidence="6 7">
    <name type="scientific">Luteimonas endophytica</name>
    <dbReference type="NCBI Taxonomy" id="3042023"/>
    <lineage>
        <taxon>Bacteria</taxon>
        <taxon>Pseudomonadati</taxon>
        <taxon>Pseudomonadota</taxon>
        <taxon>Gammaproteobacteria</taxon>
        <taxon>Lysobacterales</taxon>
        <taxon>Lysobacteraceae</taxon>
        <taxon>Luteimonas</taxon>
    </lineage>
</organism>
<dbReference type="PANTHER" id="PTHR10283:SF82">
    <property type="entry name" value="SOLUTE CARRIER FAMILY 13 MEMBER 2"/>
    <property type="match status" value="1"/>
</dbReference>
<feature type="transmembrane region" description="Helical" evidence="5">
    <location>
        <begin position="48"/>
        <end position="68"/>
    </location>
</feature>
<name>A0ABT6JA14_9GAMM</name>
<dbReference type="EMBL" id="JARXRM010000035">
    <property type="protein sequence ID" value="MDH5823666.1"/>
    <property type="molecule type" value="Genomic_DNA"/>
</dbReference>
<feature type="transmembrane region" description="Helical" evidence="5">
    <location>
        <begin position="370"/>
        <end position="393"/>
    </location>
</feature>
<feature type="transmembrane region" description="Helical" evidence="5">
    <location>
        <begin position="340"/>
        <end position="358"/>
    </location>
</feature>
<reference evidence="6 7" key="1">
    <citation type="submission" date="2023-04" db="EMBL/GenBank/DDBJ databases">
        <title>Luteimonas endophyticus RD2P54.</title>
        <authorList>
            <person name="Sun J.-Q."/>
        </authorList>
    </citation>
    <scope>NUCLEOTIDE SEQUENCE [LARGE SCALE GENOMIC DNA]</scope>
    <source>
        <strain evidence="6 7">RD2P54</strain>
    </source>
</reference>
<evidence type="ECO:0000313" key="6">
    <source>
        <dbReference type="EMBL" id="MDH5823666.1"/>
    </source>
</evidence>
<keyword evidence="2 5" id="KW-0812">Transmembrane</keyword>
<dbReference type="Pfam" id="PF00939">
    <property type="entry name" value="Na_sulph_symp"/>
    <property type="match status" value="1"/>
</dbReference>
<proteinExistence type="predicted"/>
<evidence type="ECO:0000313" key="7">
    <source>
        <dbReference type="Proteomes" id="UP001156940"/>
    </source>
</evidence>
<dbReference type="RefSeq" id="WP_280574911.1">
    <property type="nucleotide sequence ID" value="NZ_JARXRM010000035.1"/>
</dbReference>
<evidence type="ECO:0000256" key="2">
    <source>
        <dbReference type="ARBA" id="ARBA00022692"/>
    </source>
</evidence>